<sequence length="196" mass="19976">MSVTGSRERMVLGAADLLSRLGLGATSMRELAKHAGTPLGSTYHYFPGGKRQLAREAVEFAGAQVAGTLGSALKAGPAEGLDAFLSVWRGILEKSSFDAGCPVLSVAVTEPRDGDSGEAVAAASAVFADWCGLLASSLREAGVARNRADELSILIVCAVEGSVALCRASGTAEALDQVGATLSDLIRASLPQEAGK</sequence>
<accession>A0AAW8NJE2</accession>
<name>A0AAW8NJE2_PSEOX</name>
<evidence type="ECO:0000313" key="7">
    <source>
        <dbReference type="Proteomes" id="UP001262032"/>
    </source>
</evidence>
<dbReference type="Pfam" id="PF00440">
    <property type="entry name" value="TetR_N"/>
    <property type="match status" value="1"/>
</dbReference>
<evidence type="ECO:0000256" key="4">
    <source>
        <dbReference type="PROSITE-ProRule" id="PRU00335"/>
    </source>
</evidence>
<dbReference type="SUPFAM" id="SSF46689">
    <property type="entry name" value="Homeodomain-like"/>
    <property type="match status" value="1"/>
</dbReference>
<keyword evidence="3" id="KW-0804">Transcription</keyword>
<keyword evidence="2 4" id="KW-0238">DNA-binding</keyword>
<dbReference type="Pfam" id="PF21993">
    <property type="entry name" value="TetR_C_13_2"/>
    <property type="match status" value="1"/>
</dbReference>
<keyword evidence="1" id="KW-0805">Transcription regulation</keyword>
<dbReference type="PROSITE" id="PS50977">
    <property type="entry name" value="HTH_TETR_2"/>
    <property type="match status" value="1"/>
</dbReference>
<evidence type="ECO:0000256" key="3">
    <source>
        <dbReference type="ARBA" id="ARBA00023163"/>
    </source>
</evidence>
<evidence type="ECO:0000259" key="5">
    <source>
        <dbReference type="PROSITE" id="PS50977"/>
    </source>
</evidence>
<evidence type="ECO:0000256" key="2">
    <source>
        <dbReference type="ARBA" id="ARBA00023125"/>
    </source>
</evidence>
<dbReference type="RefSeq" id="WP_310258591.1">
    <property type="nucleotide sequence ID" value="NZ_JAVDWN010000027.1"/>
</dbReference>
<dbReference type="PANTHER" id="PTHR47506">
    <property type="entry name" value="TRANSCRIPTIONAL REGULATORY PROTEIN"/>
    <property type="match status" value="1"/>
</dbReference>
<dbReference type="Gene3D" id="1.10.357.10">
    <property type="entry name" value="Tetracycline Repressor, domain 2"/>
    <property type="match status" value="1"/>
</dbReference>
<evidence type="ECO:0000256" key="1">
    <source>
        <dbReference type="ARBA" id="ARBA00023015"/>
    </source>
</evidence>
<dbReference type="SUPFAM" id="SSF48498">
    <property type="entry name" value="Tetracyclin repressor-like, C-terminal domain"/>
    <property type="match status" value="1"/>
</dbReference>
<protein>
    <submittedName>
        <fullName evidence="6">AcrR family transcriptional regulator</fullName>
    </submittedName>
</protein>
<dbReference type="InterPro" id="IPR001647">
    <property type="entry name" value="HTH_TetR"/>
</dbReference>
<evidence type="ECO:0000313" key="6">
    <source>
        <dbReference type="EMBL" id="MDR7166118.1"/>
    </source>
</evidence>
<dbReference type="EMBL" id="JAVDWN010000027">
    <property type="protein sequence ID" value="MDR7166118.1"/>
    <property type="molecule type" value="Genomic_DNA"/>
</dbReference>
<dbReference type="InterPro" id="IPR009057">
    <property type="entry name" value="Homeodomain-like_sf"/>
</dbReference>
<dbReference type="AlphaFoldDB" id="A0AAW8NJE2"/>
<dbReference type="Proteomes" id="UP001262032">
    <property type="component" value="Unassembled WGS sequence"/>
</dbReference>
<reference evidence="6" key="1">
    <citation type="submission" date="2023-07" db="EMBL/GenBank/DDBJ databases">
        <title>Sorghum-associated microbial communities from plants grown in Nebraska, USA.</title>
        <authorList>
            <person name="Schachtman D."/>
        </authorList>
    </citation>
    <scope>NUCLEOTIDE SEQUENCE</scope>
    <source>
        <strain evidence="6">BE261</strain>
    </source>
</reference>
<organism evidence="6 7">
    <name type="scientific">Pseudarthrobacter oxydans</name>
    <name type="common">Arthrobacter oxydans</name>
    <dbReference type="NCBI Taxonomy" id="1671"/>
    <lineage>
        <taxon>Bacteria</taxon>
        <taxon>Bacillati</taxon>
        <taxon>Actinomycetota</taxon>
        <taxon>Actinomycetes</taxon>
        <taxon>Micrococcales</taxon>
        <taxon>Micrococcaceae</taxon>
        <taxon>Pseudarthrobacter</taxon>
    </lineage>
</organism>
<dbReference type="InterPro" id="IPR054156">
    <property type="entry name" value="YxaF_TetR_C"/>
</dbReference>
<feature type="DNA-binding region" description="H-T-H motif" evidence="4">
    <location>
        <begin position="27"/>
        <end position="46"/>
    </location>
</feature>
<proteinExistence type="predicted"/>
<comment type="caution">
    <text evidence="6">The sequence shown here is derived from an EMBL/GenBank/DDBJ whole genome shotgun (WGS) entry which is preliminary data.</text>
</comment>
<dbReference type="InterPro" id="IPR036271">
    <property type="entry name" value="Tet_transcr_reg_TetR-rel_C_sf"/>
</dbReference>
<dbReference type="PANTHER" id="PTHR47506:SF3">
    <property type="entry name" value="HTH-TYPE TRANSCRIPTIONAL REGULATOR LMRA"/>
    <property type="match status" value="1"/>
</dbReference>
<dbReference type="GO" id="GO:0003677">
    <property type="term" value="F:DNA binding"/>
    <property type="evidence" value="ECO:0007669"/>
    <property type="project" value="UniProtKB-UniRule"/>
</dbReference>
<feature type="domain" description="HTH tetR-type" evidence="5">
    <location>
        <begin position="4"/>
        <end position="64"/>
    </location>
</feature>
<gene>
    <name evidence="6" type="ORF">J2X12_004172</name>
</gene>